<dbReference type="Pfam" id="PF23344">
    <property type="entry name" value="ZP-N"/>
    <property type="match status" value="1"/>
</dbReference>
<sequence>MKKIHIHEAVVLYIGALAAIAPEVASKCAITYPYSSPYVSPVYEQLTPSGGCVSSNITPSRKEVHVINLQGTLLGGDHPVITLHILPLEFTGPHSGPLVFVLSSAKPVTWHLQTGNIANRSSIFWLSPGSRISGDTYIVKKQNERRQNMPADSKTLLQWSERKFHAVTSLMEVMNGNNVFKQVGIAPESPSSCIFQKPFESSSSVAAYIQPQPMSGCAETSREGMSKQDMHIIELHSSAPVAREGASVTINIVTEKERSISRDLLLILKAHQDISWHIKTKNLVGRLEIVANRSISRNGVKMHTTIQYDELNRSREELISWSERQYGPIVSYTEVQIANRMNLLVKDVQILNTTPTTPTTSTTTTSSTTTSRSRMATSSRSRSRGPTGHGLKSPFINRDLTKTALQHALKVACNEQDLEATLDKLVLQPCGVRAEQLSLVDDKCRPEENATHFIFKTGYHQCRTVLKRNKDTGLRSYVNSVIIHRRQRDDEIINWRNGRQVPDDHNEGSGFSSLDGTYYSDDEDLTIYDLVIHKEFRCMPRYFVDKNTSTNVIRGDSLPELGFKLSFYKDDQFIQPEVSSPLQVEQGGTIFVGVDVIGDAIIQPMLLGCWLSDTAYGERDKVMLFDRGCKMDDTLKWLTKGTGKNILESLWIRQQRFSFEFARLSRKNIAFLNCEVDTCSRDGRSNRNPPVRKCMPPGKMCLTSRMTVGEGQEPAFQAPSEYSKVVYAGPIVQIERVRSSTTVIPTKPRIPSLPIPSDGPATRLHTDSSKGKQQPTHIVYGLESGTVVGIAFAAFVIGVLLTGALWYIHTHTGPVGQPQPAAAPKGTRSGKGSSKGSLESSMECTPNSFTPIAS</sequence>
<evidence type="ECO:0000256" key="5">
    <source>
        <dbReference type="ARBA" id="ARBA00022729"/>
    </source>
</evidence>
<feature type="domain" description="ZP" evidence="13">
    <location>
        <begin position="412"/>
        <end position="701"/>
    </location>
</feature>
<evidence type="ECO:0000256" key="12">
    <source>
        <dbReference type="SAM" id="SignalP"/>
    </source>
</evidence>
<evidence type="ECO:0000256" key="2">
    <source>
        <dbReference type="ARBA" id="ARBA00022475"/>
    </source>
</evidence>
<dbReference type="InterPro" id="IPR001507">
    <property type="entry name" value="ZP_dom"/>
</dbReference>
<keyword evidence="6 11" id="KW-1133">Transmembrane helix</keyword>
<keyword evidence="9" id="KW-0325">Glycoprotein</keyword>
<evidence type="ECO:0000259" key="13">
    <source>
        <dbReference type="PROSITE" id="PS51034"/>
    </source>
</evidence>
<evidence type="ECO:0000256" key="7">
    <source>
        <dbReference type="ARBA" id="ARBA00023136"/>
    </source>
</evidence>
<evidence type="ECO:0000256" key="11">
    <source>
        <dbReference type="SAM" id="Phobius"/>
    </source>
</evidence>
<organism evidence="14 16">
    <name type="scientific">Lingula anatina</name>
    <name type="common">Brachiopod</name>
    <name type="synonym">Lingula unguis</name>
    <dbReference type="NCBI Taxonomy" id="7574"/>
    <lineage>
        <taxon>Eukaryota</taxon>
        <taxon>Metazoa</taxon>
        <taxon>Spiralia</taxon>
        <taxon>Lophotrochozoa</taxon>
        <taxon>Brachiopoda</taxon>
        <taxon>Linguliformea</taxon>
        <taxon>Lingulata</taxon>
        <taxon>Lingulida</taxon>
        <taxon>Linguloidea</taxon>
        <taxon>Lingulidae</taxon>
        <taxon>Lingula</taxon>
    </lineage>
</organism>
<evidence type="ECO:0000313" key="15">
    <source>
        <dbReference type="RefSeq" id="XP_013417196.1"/>
    </source>
</evidence>
<dbReference type="OrthoDB" id="6420824at2759"/>
<dbReference type="RefSeq" id="XP_013417196.1">
    <property type="nucleotide sequence ID" value="XM_013561742.1"/>
</dbReference>
<feature type="compositionally biased region" description="Low complexity" evidence="10">
    <location>
        <begin position="353"/>
        <end position="380"/>
    </location>
</feature>
<dbReference type="GeneID" id="106178531"/>
<dbReference type="SMART" id="SM00241">
    <property type="entry name" value="ZP"/>
    <property type="match status" value="1"/>
</dbReference>
<evidence type="ECO:0000256" key="1">
    <source>
        <dbReference type="ARBA" id="ARBA00004251"/>
    </source>
</evidence>
<evidence type="ECO:0000256" key="4">
    <source>
        <dbReference type="ARBA" id="ARBA00022692"/>
    </source>
</evidence>
<evidence type="ECO:0000256" key="10">
    <source>
        <dbReference type="SAM" id="MobiDB-lite"/>
    </source>
</evidence>
<dbReference type="Pfam" id="PF26060">
    <property type="entry name" value="TGFBR3_N"/>
    <property type="match status" value="2"/>
</dbReference>
<dbReference type="Gene3D" id="2.60.40.3210">
    <property type="entry name" value="Zona pellucida, ZP-N domain"/>
    <property type="match status" value="1"/>
</dbReference>
<proteinExistence type="predicted"/>
<feature type="compositionally biased region" description="Polar residues" evidence="10">
    <location>
        <begin position="842"/>
        <end position="854"/>
    </location>
</feature>
<protein>
    <submittedName>
        <fullName evidence="15 16">Transforming growth factor beta receptor type 3</fullName>
    </submittedName>
</protein>
<dbReference type="InterPro" id="IPR055355">
    <property type="entry name" value="ZP-C"/>
</dbReference>
<dbReference type="Pfam" id="PF00100">
    <property type="entry name" value="Zona_pellucida"/>
    <property type="match status" value="1"/>
</dbReference>
<dbReference type="InterPro" id="IPR058899">
    <property type="entry name" value="TGFBR3/Endoglin-like_N"/>
</dbReference>
<keyword evidence="7 11" id="KW-0472">Membrane</keyword>
<dbReference type="RefSeq" id="XP_013417197.1">
    <property type="nucleotide sequence ID" value="XM_013561743.1"/>
</dbReference>
<keyword evidence="4 11" id="KW-0812">Transmembrane</keyword>
<dbReference type="AlphaFoldDB" id="A0A1S3K3U5"/>
<feature type="chain" id="PRO_5014545998" evidence="12">
    <location>
        <begin position="27"/>
        <end position="854"/>
    </location>
</feature>
<keyword evidence="5 12" id="KW-0732">Signal</keyword>
<dbReference type="PANTHER" id="PTHR14002">
    <property type="entry name" value="ENDOGLIN/TGF-BETA RECEPTOR TYPE III"/>
    <property type="match status" value="1"/>
</dbReference>
<feature type="region of interest" description="Disordered" evidence="10">
    <location>
        <begin position="353"/>
        <end position="395"/>
    </location>
</feature>
<accession>A0A1S3K3U5</accession>
<dbReference type="InterPro" id="IPR055356">
    <property type="entry name" value="ZP-N"/>
</dbReference>
<comment type="subcellular location">
    <subcellularLocation>
        <location evidence="1">Cell membrane</location>
        <topology evidence="1">Single-pass type I membrane protein</topology>
    </subcellularLocation>
</comment>
<dbReference type="PROSITE" id="PS51034">
    <property type="entry name" value="ZP_2"/>
    <property type="match status" value="1"/>
</dbReference>
<evidence type="ECO:0000256" key="9">
    <source>
        <dbReference type="ARBA" id="ARBA00023180"/>
    </source>
</evidence>
<feature type="transmembrane region" description="Helical" evidence="11">
    <location>
        <begin position="787"/>
        <end position="808"/>
    </location>
</feature>
<dbReference type="InterPro" id="IPR042235">
    <property type="entry name" value="ZP-C_dom"/>
</dbReference>
<evidence type="ECO:0000256" key="3">
    <source>
        <dbReference type="ARBA" id="ARBA00022553"/>
    </source>
</evidence>
<evidence type="ECO:0000256" key="8">
    <source>
        <dbReference type="ARBA" id="ARBA00023157"/>
    </source>
</evidence>
<feature type="region of interest" description="Disordered" evidence="10">
    <location>
        <begin position="815"/>
        <end position="854"/>
    </location>
</feature>
<gene>
    <name evidence="15 16" type="primary">LOC106178531</name>
</gene>
<reference evidence="15 16" key="1">
    <citation type="submission" date="2025-04" db="UniProtKB">
        <authorList>
            <consortium name="RefSeq"/>
        </authorList>
    </citation>
    <scope>IDENTIFICATION</scope>
    <source>
        <tissue evidence="15 16">Gonads</tissue>
    </source>
</reference>
<name>A0A1S3K3U5_LINAN</name>
<feature type="region of interest" description="Disordered" evidence="10">
    <location>
        <begin position="745"/>
        <end position="773"/>
    </location>
</feature>
<keyword evidence="15 16" id="KW-0675">Receptor</keyword>
<keyword evidence="2" id="KW-1003">Cell membrane</keyword>
<dbReference type="Gene3D" id="2.60.40.4100">
    <property type="entry name" value="Zona pellucida, ZP-C domain"/>
    <property type="match status" value="1"/>
</dbReference>
<keyword evidence="8" id="KW-1015">Disulfide bond</keyword>
<keyword evidence="14" id="KW-1185">Reference proteome</keyword>
<dbReference type="Proteomes" id="UP000085678">
    <property type="component" value="Unplaced"/>
</dbReference>
<keyword evidence="3" id="KW-0597">Phosphoprotein</keyword>
<evidence type="ECO:0000313" key="14">
    <source>
        <dbReference type="Proteomes" id="UP000085678"/>
    </source>
</evidence>
<evidence type="ECO:0000256" key="6">
    <source>
        <dbReference type="ARBA" id="ARBA00022989"/>
    </source>
</evidence>
<dbReference type="KEGG" id="lak:106178531"/>
<evidence type="ECO:0000313" key="16">
    <source>
        <dbReference type="RefSeq" id="XP_013417197.1"/>
    </source>
</evidence>
<dbReference type="STRING" id="7574.A0A1S3K3U5"/>
<dbReference type="PANTHER" id="PTHR14002:SF45">
    <property type="entry name" value="ZP DOMAIN-CONTAINING PROTEIN"/>
    <property type="match status" value="1"/>
</dbReference>
<feature type="compositionally biased region" description="Low complexity" evidence="10">
    <location>
        <begin position="818"/>
        <end position="841"/>
    </location>
</feature>
<feature type="signal peptide" evidence="12">
    <location>
        <begin position="1"/>
        <end position="26"/>
    </location>
</feature>